<dbReference type="AlphaFoldDB" id="A0A8J4R3S3"/>
<dbReference type="EMBL" id="JRKL02003010">
    <property type="protein sequence ID" value="KAF3956717.1"/>
    <property type="molecule type" value="Genomic_DNA"/>
</dbReference>
<reference evidence="7" key="1">
    <citation type="submission" date="2020-03" db="EMBL/GenBank/DDBJ databases">
        <title>Castanea mollissima Vanexum genome sequencing.</title>
        <authorList>
            <person name="Staton M."/>
        </authorList>
    </citation>
    <scope>NUCLEOTIDE SEQUENCE</scope>
    <source>
        <tissue evidence="7">Leaf</tissue>
    </source>
</reference>
<keyword evidence="4 5" id="KW-0472">Membrane</keyword>
<evidence type="ECO:0000256" key="2">
    <source>
        <dbReference type="ARBA" id="ARBA00022692"/>
    </source>
</evidence>
<protein>
    <recommendedName>
        <fullName evidence="6">V-type proton ATPase subunit S1/VOA1 transmembrane domain-containing protein</fullName>
    </recommendedName>
</protein>
<keyword evidence="2 5" id="KW-0812">Transmembrane</keyword>
<dbReference type="OrthoDB" id="2018140at2759"/>
<gene>
    <name evidence="7" type="ORF">CMV_018185</name>
</gene>
<comment type="caution">
    <text evidence="7">The sequence shown here is derived from an EMBL/GenBank/DDBJ whole genome shotgun (WGS) entry which is preliminary data.</text>
</comment>
<dbReference type="InterPro" id="IPR046756">
    <property type="entry name" value="VAS1/VOA1_TM"/>
</dbReference>
<dbReference type="Proteomes" id="UP000737018">
    <property type="component" value="Unassembled WGS sequence"/>
</dbReference>
<evidence type="ECO:0000259" key="6">
    <source>
        <dbReference type="Pfam" id="PF20520"/>
    </source>
</evidence>
<accession>A0A8J4R3S3</accession>
<evidence type="ECO:0000256" key="4">
    <source>
        <dbReference type="ARBA" id="ARBA00023136"/>
    </source>
</evidence>
<dbReference type="GO" id="GO:0016020">
    <property type="term" value="C:membrane"/>
    <property type="evidence" value="ECO:0007669"/>
    <property type="project" value="UniProtKB-SubCell"/>
</dbReference>
<proteinExistence type="predicted"/>
<organism evidence="7 8">
    <name type="scientific">Castanea mollissima</name>
    <name type="common">Chinese chestnut</name>
    <dbReference type="NCBI Taxonomy" id="60419"/>
    <lineage>
        <taxon>Eukaryota</taxon>
        <taxon>Viridiplantae</taxon>
        <taxon>Streptophyta</taxon>
        <taxon>Embryophyta</taxon>
        <taxon>Tracheophyta</taxon>
        <taxon>Spermatophyta</taxon>
        <taxon>Magnoliopsida</taxon>
        <taxon>eudicotyledons</taxon>
        <taxon>Gunneridae</taxon>
        <taxon>Pentapetalae</taxon>
        <taxon>rosids</taxon>
        <taxon>fabids</taxon>
        <taxon>Fagales</taxon>
        <taxon>Fagaceae</taxon>
        <taxon>Castanea</taxon>
    </lineage>
</organism>
<feature type="transmembrane region" description="Helical" evidence="5">
    <location>
        <begin position="294"/>
        <end position="314"/>
    </location>
</feature>
<evidence type="ECO:0000256" key="1">
    <source>
        <dbReference type="ARBA" id="ARBA00004167"/>
    </source>
</evidence>
<dbReference type="Pfam" id="PF20520">
    <property type="entry name" value="Ac45-VOA1_TM"/>
    <property type="match status" value="1"/>
</dbReference>
<evidence type="ECO:0000313" key="7">
    <source>
        <dbReference type="EMBL" id="KAF3956717.1"/>
    </source>
</evidence>
<sequence>MFLLCRTKMKADCVVVGLVYGLILLVAEVHGNTAPAFLWSPHDDQFSSNVVKDAVNYQTISSKDLARSVLTEGGWSNLLCSGKKLQNSVDVALVFVGRELQSMDISANKHADQALVDLLKVSFTRSNFSMAFPYVAASEEETMENLLVSGFTETCGHDLDISNVAFLESCSVKGENFQKIADLHSVHDYLVSRIGKRQNGQADLVVICHGGSGNLKELDQPQSESVILSELISSVEQSGAKYAALYVSDPFSLIQYPAYREIERFLAEGASGNKSENSTCDGVCQFKSSLLEGVLVGVVLLIILISGLCCMMGIDTPTRFEAAQDS</sequence>
<name>A0A8J4R3S3_9ROSI</name>
<evidence type="ECO:0000256" key="5">
    <source>
        <dbReference type="SAM" id="Phobius"/>
    </source>
</evidence>
<keyword evidence="3 5" id="KW-1133">Transmembrane helix</keyword>
<feature type="domain" description="V-type proton ATPase subunit S1/VOA1 transmembrane" evidence="6">
    <location>
        <begin position="290"/>
        <end position="321"/>
    </location>
</feature>
<evidence type="ECO:0000313" key="8">
    <source>
        <dbReference type="Proteomes" id="UP000737018"/>
    </source>
</evidence>
<dbReference type="PANTHER" id="PTHR35285:SF1">
    <property type="entry name" value="2-C-METHYL-D-ERYTHRITOL 4-PHOSPHATE CYTIDYLYLTRANSFERASE"/>
    <property type="match status" value="1"/>
</dbReference>
<dbReference type="PANTHER" id="PTHR35285">
    <property type="entry name" value="2-C-METHYL-D-ERYTHRITOL 4-PHOSPHATE CYTIDYLYLTRANSFERASE"/>
    <property type="match status" value="1"/>
</dbReference>
<comment type="subcellular location">
    <subcellularLocation>
        <location evidence="1">Membrane</location>
        <topology evidence="1">Single-pass membrane protein</topology>
    </subcellularLocation>
</comment>
<evidence type="ECO:0000256" key="3">
    <source>
        <dbReference type="ARBA" id="ARBA00022989"/>
    </source>
</evidence>
<keyword evidence="8" id="KW-1185">Reference proteome</keyword>